<dbReference type="EMBL" id="BAABKY010000005">
    <property type="protein sequence ID" value="GAA5081798.1"/>
    <property type="molecule type" value="Genomic_DNA"/>
</dbReference>
<reference evidence="2" key="1">
    <citation type="journal article" date="2019" name="Int. J. Syst. Evol. Microbiol.">
        <title>The Global Catalogue of Microorganisms (GCM) 10K type strain sequencing project: providing services to taxonomists for standard genome sequencing and annotation.</title>
        <authorList>
            <consortium name="The Broad Institute Genomics Platform"/>
            <consortium name="The Broad Institute Genome Sequencing Center for Infectious Disease"/>
            <person name="Wu L."/>
            <person name="Ma J."/>
        </authorList>
    </citation>
    <scope>NUCLEOTIDE SEQUENCE [LARGE SCALE GENOMIC DNA]</scope>
    <source>
        <strain evidence="2">JCM 19212</strain>
    </source>
</reference>
<name>A0ABP9LSC2_9GAMM</name>
<evidence type="ECO:0000313" key="2">
    <source>
        <dbReference type="Proteomes" id="UP001501083"/>
    </source>
</evidence>
<dbReference type="RefSeq" id="WP_158987875.1">
    <property type="nucleotide sequence ID" value="NZ_BAABKY010000005.1"/>
</dbReference>
<comment type="caution">
    <text evidence="1">The sequence shown here is derived from an EMBL/GenBank/DDBJ whole genome shotgun (WGS) entry which is preliminary data.</text>
</comment>
<gene>
    <name evidence="1" type="ORF">GCM10025759_32510</name>
</gene>
<accession>A0ABP9LSC2</accession>
<keyword evidence="2" id="KW-1185">Reference proteome</keyword>
<protein>
    <submittedName>
        <fullName evidence="1">Uncharacterized protein</fullName>
    </submittedName>
</protein>
<proteinExistence type="predicted"/>
<evidence type="ECO:0000313" key="1">
    <source>
        <dbReference type="EMBL" id="GAA5081798.1"/>
    </source>
</evidence>
<dbReference type="Proteomes" id="UP001501083">
    <property type="component" value="Unassembled WGS sequence"/>
</dbReference>
<organism evidence="1 2">
    <name type="scientific">Lysobacter panacisoli</name>
    <dbReference type="NCBI Taxonomy" id="1255263"/>
    <lineage>
        <taxon>Bacteria</taxon>
        <taxon>Pseudomonadati</taxon>
        <taxon>Pseudomonadota</taxon>
        <taxon>Gammaproteobacteria</taxon>
        <taxon>Lysobacterales</taxon>
        <taxon>Lysobacteraceae</taxon>
        <taxon>Lysobacter</taxon>
    </lineage>
</organism>
<sequence>MSPIEHVSDIHDAESLALLLGALPGALVKLLGDQVISATYGYGCNLHPDLWYVPMKVGTGWLDRFVRESQEQRIFEPCRSDMCFEVPDGRLAVEFCHEGHVHLRGTDTRLREDFLRLTPFDGLSLSAIEPEKESVSFPPAEK</sequence>